<evidence type="ECO:0000256" key="3">
    <source>
        <dbReference type="ARBA" id="ARBA00022692"/>
    </source>
</evidence>
<evidence type="ECO:0000256" key="2">
    <source>
        <dbReference type="ARBA" id="ARBA00022475"/>
    </source>
</evidence>
<protein>
    <submittedName>
        <fullName evidence="9">Gustatory receptor 28b</fullName>
    </submittedName>
</protein>
<evidence type="ECO:0000256" key="6">
    <source>
        <dbReference type="ARBA" id="ARBA00023170"/>
    </source>
</evidence>
<evidence type="ECO:0000256" key="1">
    <source>
        <dbReference type="ARBA" id="ARBA00004651"/>
    </source>
</evidence>
<gene>
    <name evidence="9" type="primary">LOC114337086</name>
</gene>
<dbReference type="GO" id="GO:0030425">
    <property type="term" value="C:dendrite"/>
    <property type="evidence" value="ECO:0007669"/>
    <property type="project" value="TreeGrafter"/>
</dbReference>
<evidence type="ECO:0000256" key="4">
    <source>
        <dbReference type="ARBA" id="ARBA00022989"/>
    </source>
</evidence>
<dbReference type="GO" id="GO:0007165">
    <property type="term" value="P:signal transduction"/>
    <property type="evidence" value="ECO:0007669"/>
    <property type="project" value="UniProtKB-KW"/>
</dbReference>
<feature type="transmembrane region" description="Helical" evidence="8">
    <location>
        <begin position="88"/>
        <end position="107"/>
    </location>
</feature>
<comment type="subcellular location">
    <subcellularLocation>
        <location evidence="1">Cell membrane</location>
        <topology evidence="1">Multi-pass membrane protein</topology>
    </subcellularLocation>
</comment>
<dbReference type="GO" id="GO:0043025">
    <property type="term" value="C:neuronal cell body"/>
    <property type="evidence" value="ECO:0007669"/>
    <property type="project" value="TreeGrafter"/>
</dbReference>
<feature type="transmembrane region" description="Helical" evidence="8">
    <location>
        <begin position="204"/>
        <end position="223"/>
    </location>
</feature>
<sequence>MNATIRPNFITHKIAMYYQFFELIIICNTAKMLRKRYNFLSKMIRSILKSPIYIVSKSEDKSKEDKLKKVFSLYQDLYVMSDEFNVIFGWKIFLILICTVFSLLNHANRALLVSRQKQDEHHVTYKYIMNGLVYPILYVVTTVALVMSCDSIEKSGDNVITTCHRKLINLDKSPLRHDLQVMAKYMDKLRPTFTAAGFFQINQLILATIFTSITTYLIIIIQFQ</sequence>
<feature type="transmembrane region" description="Helical" evidence="8">
    <location>
        <begin position="127"/>
        <end position="147"/>
    </location>
</feature>
<keyword evidence="3 8" id="KW-0812">Transmembrane</keyword>
<dbReference type="Pfam" id="PF08395">
    <property type="entry name" value="7tm_7"/>
    <property type="match status" value="1"/>
</dbReference>
<keyword evidence="5 8" id="KW-0472">Membrane</keyword>
<keyword evidence="4 8" id="KW-1133">Transmembrane helix</keyword>
<dbReference type="InParanoid" id="A0A6P7G2X6"/>
<evidence type="ECO:0000256" key="7">
    <source>
        <dbReference type="ARBA" id="ARBA00023224"/>
    </source>
</evidence>
<dbReference type="PANTHER" id="PTHR21143:SF104">
    <property type="entry name" value="GUSTATORY RECEPTOR 8A-RELATED"/>
    <property type="match status" value="1"/>
</dbReference>
<evidence type="ECO:0000313" key="9">
    <source>
        <dbReference type="RefSeq" id="XP_028143266.1"/>
    </source>
</evidence>
<name>A0A6P7G2X6_DIAVI</name>
<accession>A0A6P7G2X6</accession>
<dbReference type="RefSeq" id="XP_028143266.1">
    <property type="nucleotide sequence ID" value="XM_028287465.1"/>
</dbReference>
<dbReference type="GO" id="GO:0007635">
    <property type="term" value="P:chemosensory behavior"/>
    <property type="evidence" value="ECO:0007669"/>
    <property type="project" value="TreeGrafter"/>
</dbReference>
<dbReference type="GO" id="GO:0030424">
    <property type="term" value="C:axon"/>
    <property type="evidence" value="ECO:0007669"/>
    <property type="project" value="TreeGrafter"/>
</dbReference>
<dbReference type="GO" id="GO:0050909">
    <property type="term" value="P:sensory perception of taste"/>
    <property type="evidence" value="ECO:0007669"/>
    <property type="project" value="InterPro"/>
</dbReference>
<reference evidence="9" key="1">
    <citation type="submission" date="2025-08" db="UniProtKB">
        <authorList>
            <consortium name="RefSeq"/>
        </authorList>
    </citation>
    <scope>IDENTIFICATION</scope>
    <source>
        <tissue evidence="9">Whole insect</tissue>
    </source>
</reference>
<organism evidence="9">
    <name type="scientific">Diabrotica virgifera virgifera</name>
    <name type="common">western corn rootworm</name>
    <dbReference type="NCBI Taxonomy" id="50390"/>
    <lineage>
        <taxon>Eukaryota</taxon>
        <taxon>Metazoa</taxon>
        <taxon>Ecdysozoa</taxon>
        <taxon>Arthropoda</taxon>
        <taxon>Hexapoda</taxon>
        <taxon>Insecta</taxon>
        <taxon>Pterygota</taxon>
        <taxon>Neoptera</taxon>
        <taxon>Endopterygota</taxon>
        <taxon>Coleoptera</taxon>
        <taxon>Polyphaga</taxon>
        <taxon>Cucujiformia</taxon>
        <taxon>Chrysomeloidea</taxon>
        <taxon>Chrysomelidae</taxon>
        <taxon>Galerucinae</taxon>
        <taxon>Diabroticina</taxon>
        <taxon>Diabroticites</taxon>
        <taxon>Diabrotica</taxon>
    </lineage>
</organism>
<dbReference type="GO" id="GO:0008049">
    <property type="term" value="P:male courtship behavior"/>
    <property type="evidence" value="ECO:0007669"/>
    <property type="project" value="TreeGrafter"/>
</dbReference>
<dbReference type="FunCoup" id="A0A6P7G2X6">
    <property type="interactions" value="19"/>
</dbReference>
<keyword evidence="2" id="KW-1003">Cell membrane</keyword>
<keyword evidence="7" id="KW-0807">Transducer</keyword>
<keyword evidence="6 9" id="KW-0675">Receptor</keyword>
<evidence type="ECO:0000256" key="8">
    <source>
        <dbReference type="SAM" id="Phobius"/>
    </source>
</evidence>
<proteinExistence type="predicted"/>
<dbReference type="PANTHER" id="PTHR21143">
    <property type="entry name" value="INVERTEBRATE GUSTATORY RECEPTOR"/>
    <property type="match status" value="1"/>
</dbReference>
<dbReference type="AlphaFoldDB" id="A0A6P7G2X6"/>
<evidence type="ECO:0000256" key="5">
    <source>
        <dbReference type="ARBA" id="ARBA00023136"/>
    </source>
</evidence>
<dbReference type="InterPro" id="IPR013604">
    <property type="entry name" value="7TM_chemorcpt"/>
</dbReference>
<dbReference type="GO" id="GO:0005886">
    <property type="term" value="C:plasma membrane"/>
    <property type="evidence" value="ECO:0007669"/>
    <property type="project" value="UniProtKB-SubCell"/>
</dbReference>